<protein>
    <recommendedName>
        <fullName evidence="3">CYTH domain-containing protein</fullName>
    </recommendedName>
</protein>
<gene>
    <name evidence="1" type="ORF">A2917_02755</name>
</gene>
<dbReference type="Gene3D" id="2.40.320.10">
    <property type="entry name" value="Hypothetical Protein Pfu-838710-001"/>
    <property type="match status" value="1"/>
</dbReference>
<dbReference type="InterPro" id="IPR033469">
    <property type="entry name" value="CYTH-like_dom_sf"/>
</dbReference>
<evidence type="ECO:0000313" key="1">
    <source>
        <dbReference type="EMBL" id="OGI95454.1"/>
    </source>
</evidence>
<sequence>MIQEIKARIYNVQEVEQRLLKNGAKITDQTYFIDTYFHQPEGKVLKIVEKKKGAFINIFQAAHGKFQVVKDERIDNIEKLKKELVAQYGIKRIMKGSRKFFQFQNYQIIFNLIDDVGNFIIVTGENPSKEFVEKELGIEKPEYITVSFDEM</sequence>
<organism evidence="1 2">
    <name type="scientific">Candidatus Nomurabacteria bacterium RIFCSPLOWO2_01_FULL_42_17</name>
    <dbReference type="NCBI Taxonomy" id="1801780"/>
    <lineage>
        <taxon>Bacteria</taxon>
        <taxon>Candidatus Nomuraibacteriota</taxon>
    </lineage>
</organism>
<dbReference type="EMBL" id="MFVE01000005">
    <property type="protein sequence ID" value="OGI95454.1"/>
    <property type="molecule type" value="Genomic_DNA"/>
</dbReference>
<evidence type="ECO:0008006" key="3">
    <source>
        <dbReference type="Google" id="ProtNLM"/>
    </source>
</evidence>
<dbReference type="AlphaFoldDB" id="A0A1F6XMU8"/>
<reference evidence="1 2" key="1">
    <citation type="journal article" date="2016" name="Nat. Commun.">
        <title>Thousands of microbial genomes shed light on interconnected biogeochemical processes in an aquifer system.</title>
        <authorList>
            <person name="Anantharaman K."/>
            <person name="Brown C.T."/>
            <person name="Hug L.A."/>
            <person name="Sharon I."/>
            <person name="Castelle C.J."/>
            <person name="Probst A.J."/>
            <person name="Thomas B.C."/>
            <person name="Singh A."/>
            <person name="Wilkins M.J."/>
            <person name="Karaoz U."/>
            <person name="Brodie E.L."/>
            <person name="Williams K.H."/>
            <person name="Hubbard S.S."/>
            <person name="Banfield J.F."/>
        </authorList>
    </citation>
    <scope>NUCLEOTIDE SEQUENCE [LARGE SCALE GENOMIC DNA]</scope>
</reference>
<evidence type="ECO:0000313" key="2">
    <source>
        <dbReference type="Proteomes" id="UP000178104"/>
    </source>
</evidence>
<proteinExistence type="predicted"/>
<dbReference type="Proteomes" id="UP000178104">
    <property type="component" value="Unassembled WGS sequence"/>
</dbReference>
<accession>A0A1F6XMU8</accession>
<comment type="caution">
    <text evidence="1">The sequence shown here is derived from an EMBL/GenBank/DDBJ whole genome shotgun (WGS) entry which is preliminary data.</text>
</comment>
<name>A0A1F6XMU8_9BACT</name>
<dbReference type="SUPFAM" id="SSF55154">
    <property type="entry name" value="CYTH-like phosphatases"/>
    <property type="match status" value="1"/>
</dbReference>
<dbReference type="STRING" id="1801780.A2917_02755"/>